<name>A0A0L9U3X9_PHAAN</name>
<evidence type="ECO:0000313" key="2">
    <source>
        <dbReference type="EMBL" id="KOM37466.1"/>
    </source>
</evidence>
<accession>A0A0L9U3X9</accession>
<sequence length="159" mass="17743">MLTQREEDAHPVDAREDARPAKTRGGRSSSVDAQRTLVQRRRPARKRSGHSSVDVRPERRLVDARHREVDARPRSVELFFQRGSRPGATERAPGATSADLEPYIYLKHSETEGAIFLAAEAWNTIFGPQGAGFGQWELSILPPWIPILPFFSIVSSSSP</sequence>
<dbReference type="Proteomes" id="UP000053144">
    <property type="component" value="Chromosome 3"/>
</dbReference>
<feature type="compositionally biased region" description="Basic and acidic residues" evidence="1">
    <location>
        <begin position="1"/>
        <end position="20"/>
    </location>
</feature>
<organism evidence="2 3">
    <name type="scientific">Phaseolus angularis</name>
    <name type="common">Azuki bean</name>
    <name type="synonym">Vigna angularis</name>
    <dbReference type="NCBI Taxonomy" id="3914"/>
    <lineage>
        <taxon>Eukaryota</taxon>
        <taxon>Viridiplantae</taxon>
        <taxon>Streptophyta</taxon>
        <taxon>Embryophyta</taxon>
        <taxon>Tracheophyta</taxon>
        <taxon>Spermatophyta</taxon>
        <taxon>Magnoliopsida</taxon>
        <taxon>eudicotyledons</taxon>
        <taxon>Gunneridae</taxon>
        <taxon>Pentapetalae</taxon>
        <taxon>rosids</taxon>
        <taxon>fabids</taxon>
        <taxon>Fabales</taxon>
        <taxon>Fabaceae</taxon>
        <taxon>Papilionoideae</taxon>
        <taxon>50 kb inversion clade</taxon>
        <taxon>NPAAA clade</taxon>
        <taxon>indigoferoid/millettioid clade</taxon>
        <taxon>Phaseoleae</taxon>
        <taxon>Vigna</taxon>
    </lineage>
</organism>
<reference evidence="3" key="1">
    <citation type="journal article" date="2015" name="Proc. Natl. Acad. Sci. U.S.A.">
        <title>Genome sequencing of adzuki bean (Vigna angularis) provides insight into high starch and low fat accumulation and domestication.</title>
        <authorList>
            <person name="Yang K."/>
            <person name="Tian Z."/>
            <person name="Chen C."/>
            <person name="Luo L."/>
            <person name="Zhao B."/>
            <person name="Wang Z."/>
            <person name="Yu L."/>
            <person name="Li Y."/>
            <person name="Sun Y."/>
            <person name="Li W."/>
            <person name="Chen Y."/>
            <person name="Li Y."/>
            <person name="Zhang Y."/>
            <person name="Ai D."/>
            <person name="Zhao J."/>
            <person name="Shang C."/>
            <person name="Ma Y."/>
            <person name="Wu B."/>
            <person name="Wang M."/>
            <person name="Gao L."/>
            <person name="Sun D."/>
            <person name="Zhang P."/>
            <person name="Guo F."/>
            <person name="Wang W."/>
            <person name="Li Y."/>
            <person name="Wang J."/>
            <person name="Varshney R.K."/>
            <person name="Wang J."/>
            <person name="Ling H.Q."/>
            <person name="Wan P."/>
        </authorList>
    </citation>
    <scope>NUCLEOTIDE SEQUENCE</scope>
    <source>
        <strain evidence="3">cv. Jingnong 6</strain>
    </source>
</reference>
<feature type="compositionally biased region" description="Polar residues" evidence="1">
    <location>
        <begin position="26"/>
        <end position="37"/>
    </location>
</feature>
<evidence type="ECO:0000256" key="1">
    <source>
        <dbReference type="SAM" id="MobiDB-lite"/>
    </source>
</evidence>
<dbReference type="AlphaFoldDB" id="A0A0L9U3X9"/>
<protein>
    <submittedName>
        <fullName evidence="2">Uncharacterized protein</fullName>
    </submittedName>
</protein>
<dbReference type="Gramene" id="KOM37466">
    <property type="protein sequence ID" value="KOM37466"/>
    <property type="gene ID" value="LR48_Vigan03g084800"/>
</dbReference>
<evidence type="ECO:0000313" key="3">
    <source>
        <dbReference type="Proteomes" id="UP000053144"/>
    </source>
</evidence>
<feature type="region of interest" description="Disordered" evidence="1">
    <location>
        <begin position="1"/>
        <end position="67"/>
    </location>
</feature>
<proteinExistence type="predicted"/>
<gene>
    <name evidence="2" type="ORF">LR48_Vigan03g084800</name>
</gene>
<feature type="compositionally biased region" description="Basic and acidic residues" evidence="1">
    <location>
        <begin position="53"/>
        <end position="67"/>
    </location>
</feature>
<feature type="compositionally biased region" description="Basic residues" evidence="1">
    <location>
        <begin position="38"/>
        <end position="49"/>
    </location>
</feature>
<dbReference type="EMBL" id="CM003373">
    <property type="protein sequence ID" value="KOM37466.1"/>
    <property type="molecule type" value="Genomic_DNA"/>
</dbReference>